<name>A0A9D9IUM7_9BACT</name>
<sequence>MKKIMKMSMFLLAGAALAVSCKQEFEYKFAEKGPDLTVSSFSESAYMGGSLSFSVDINDDDFDLSTLKAKLYFDQDMVSDTTIRTRTDGTYEGVLEVPFLANIPNGNASLVFEAQNVGQAITADTVAVAVSRPEFEYLTLITSDGQQYRMESTGTAYEYAVEGSFPAQCNAVIESPAVPGTENVLHFGWSSGAVALDGESEIPFSYSASGYTITFNTLTFEASPFVTIEIAGTEASMTDDGNYEAVVNLTQDGEFQVSGYSESFSDWTIDPDFIEMTSESGTFRFLPVDGMYKITMDMANKFFKFEAMKSSTELATLNEDGTGAVWLIGSTCVGKPTISQGASWNPENGGLCLAQIEPGVHQINLVAGVQLTTSDIDFKFFHQKTWGGEFGGGTITTDSPLITIGESDGNIHLADGVTLEAGGVYRFTVDLTNTTVDNSGDNMVMSGAVLSVVKDGEQEIPAQEIAINGQTLEMVTADHYTATMDLTQNSTLSVTGLEMSDMLSYYLDPDYLSLGSSALSFAATDGRYRIDLYTDSKYVSFTKVNEDGSDATLADGALWLMGWGVANPVMTSQFGWDQGSNFCMAEVSPMVFQFTGTAVGETDGTTMGGRFRYDYVSCKYFFYNGYNHGELNADQVEFSGNAAELLTMSSSNIEASSLEEGATYRLTIDLSDGTLDGETFTGTEKVIFEKL</sequence>
<keyword evidence="1" id="KW-0732">Signal</keyword>
<dbReference type="InterPro" id="IPR032184">
    <property type="entry name" value="DUF5016"/>
</dbReference>
<feature type="signal peptide" evidence="1">
    <location>
        <begin position="1"/>
        <end position="18"/>
    </location>
</feature>
<dbReference type="InterPro" id="IPR033430">
    <property type="entry name" value="DUF5121"/>
</dbReference>
<evidence type="ECO:0000313" key="5">
    <source>
        <dbReference type="EMBL" id="MBO8478314.1"/>
    </source>
</evidence>
<evidence type="ECO:0000313" key="6">
    <source>
        <dbReference type="Proteomes" id="UP000823771"/>
    </source>
</evidence>
<dbReference type="Pfam" id="PF17165">
    <property type="entry name" value="DUF5121"/>
    <property type="match status" value="2"/>
</dbReference>
<feature type="domain" description="DUF5125" evidence="3">
    <location>
        <begin position="129"/>
        <end position="311"/>
    </location>
</feature>
<feature type="domain" description="DUF5121" evidence="4">
    <location>
        <begin position="320"/>
        <end position="432"/>
    </location>
</feature>
<accession>A0A9D9IUM7</accession>
<dbReference type="AlphaFoldDB" id="A0A9D9IUM7"/>
<reference evidence="5" key="2">
    <citation type="journal article" date="2021" name="PeerJ">
        <title>Extensive microbial diversity within the chicken gut microbiome revealed by metagenomics and culture.</title>
        <authorList>
            <person name="Gilroy R."/>
            <person name="Ravi A."/>
            <person name="Getino M."/>
            <person name="Pursley I."/>
            <person name="Horton D.L."/>
            <person name="Alikhan N.F."/>
            <person name="Baker D."/>
            <person name="Gharbi K."/>
            <person name="Hall N."/>
            <person name="Watson M."/>
            <person name="Adriaenssens E.M."/>
            <person name="Foster-Nyarko E."/>
            <person name="Jarju S."/>
            <person name="Secka A."/>
            <person name="Antonio M."/>
            <person name="Oren A."/>
            <person name="Chaudhuri R.R."/>
            <person name="La Ragione R."/>
            <person name="Hildebrand F."/>
            <person name="Pallen M.J."/>
        </authorList>
    </citation>
    <scope>NUCLEOTIDE SEQUENCE</scope>
    <source>
        <strain evidence="5">2478</strain>
    </source>
</reference>
<comment type="caution">
    <text evidence="5">The sequence shown here is derived from an EMBL/GenBank/DDBJ whole genome shotgun (WGS) entry which is preliminary data.</text>
</comment>
<dbReference type="Gene3D" id="2.60.40.3620">
    <property type="match status" value="1"/>
</dbReference>
<reference evidence="5" key="1">
    <citation type="submission" date="2020-10" db="EMBL/GenBank/DDBJ databases">
        <authorList>
            <person name="Gilroy R."/>
        </authorList>
    </citation>
    <scope>NUCLEOTIDE SEQUENCE</scope>
    <source>
        <strain evidence="5">2478</strain>
    </source>
</reference>
<evidence type="ECO:0000256" key="1">
    <source>
        <dbReference type="SAM" id="SignalP"/>
    </source>
</evidence>
<dbReference type="Proteomes" id="UP000823771">
    <property type="component" value="Unassembled WGS sequence"/>
</dbReference>
<protein>
    <submittedName>
        <fullName evidence="5">DUF5121 domain-containing protein</fullName>
    </submittedName>
</protein>
<feature type="domain" description="DUF5016" evidence="2">
    <location>
        <begin position="5"/>
        <end position="119"/>
    </location>
</feature>
<dbReference type="Pfam" id="PF17163">
    <property type="entry name" value="DUF5125"/>
    <property type="match status" value="1"/>
</dbReference>
<evidence type="ECO:0000259" key="2">
    <source>
        <dbReference type="Pfam" id="PF16408"/>
    </source>
</evidence>
<proteinExistence type="predicted"/>
<organism evidence="5 6">
    <name type="scientific">Candidatus Cryptobacteroides excrementipullorum</name>
    <dbReference type="NCBI Taxonomy" id="2840761"/>
    <lineage>
        <taxon>Bacteria</taxon>
        <taxon>Pseudomonadati</taxon>
        <taxon>Bacteroidota</taxon>
        <taxon>Bacteroidia</taxon>
        <taxon>Bacteroidales</taxon>
        <taxon>Candidatus Cryptobacteroides</taxon>
    </lineage>
</organism>
<gene>
    <name evidence="5" type="ORF">IAB80_05455</name>
</gene>
<evidence type="ECO:0000259" key="4">
    <source>
        <dbReference type="Pfam" id="PF17165"/>
    </source>
</evidence>
<dbReference type="EMBL" id="JADILZ010000045">
    <property type="protein sequence ID" value="MBO8478314.1"/>
    <property type="molecule type" value="Genomic_DNA"/>
</dbReference>
<dbReference type="Pfam" id="PF16408">
    <property type="entry name" value="DUF5016"/>
    <property type="match status" value="1"/>
</dbReference>
<dbReference type="InterPro" id="IPR033429">
    <property type="entry name" value="DUF5125"/>
</dbReference>
<feature type="chain" id="PRO_5039294165" evidence="1">
    <location>
        <begin position="19"/>
        <end position="691"/>
    </location>
</feature>
<dbReference type="PROSITE" id="PS51257">
    <property type="entry name" value="PROKAR_LIPOPROTEIN"/>
    <property type="match status" value="1"/>
</dbReference>
<feature type="domain" description="DUF5121" evidence="4">
    <location>
        <begin position="555"/>
        <end position="670"/>
    </location>
</feature>
<evidence type="ECO:0000259" key="3">
    <source>
        <dbReference type="Pfam" id="PF17163"/>
    </source>
</evidence>